<evidence type="ECO:0000256" key="4">
    <source>
        <dbReference type="ARBA" id="ARBA00022989"/>
    </source>
</evidence>
<feature type="transmembrane region" description="Helical" evidence="7">
    <location>
        <begin position="353"/>
        <end position="373"/>
    </location>
</feature>
<evidence type="ECO:0000256" key="2">
    <source>
        <dbReference type="ARBA" id="ARBA00022448"/>
    </source>
</evidence>
<keyword evidence="2" id="KW-0813">Transport</keyword>
<proteinExistence type="predicted"/>
<reference evidence="9 10" key="1">
    <citation type="submission" date="2018-10" db="EMBL/GenBank/DDBJ databases">
        <title>Fifty Aureobasidium pullulans genomes reveal a recombining polyextremotolerant generalist.</title>
        <authorList>
            <person name="Gostincar C."/>
            <person name="Turk M."/>
            <person name="Zajc J."/>
            <person name="Gunde-Cimerman N."/>
        </authorList>
    </citation>
    <scope>NUCLEOTIDE SEQUENCE [LARGE SCALE GENOMIC DNA]</scope>
    <source>
        <strain evidence="9 10">EXF-3863</strain>
    </source>
</reference>
<comment type="subcellular location">
    <subcellularLocation>
        <location evidence="1">Membrane</location>
        <topology evidence="1">Multi-pass membrane protein</topology>
    </subcellularLocation>
</comment>
<feature type="transmembrane region" description="Helical" evidence="7">
    <location>
        <begin position="445"/>
        <end position="465"/>
    </location>
</feature>
<evidence type="ECO:0000256" key="3">
    <source>
        <dbReference type="ARBA" id="ARBA00022692"/>
    </source>
</evidence>
<dbReference type="SUPFAM" id="SSF103473">
    <property type="entry name" value="MFS general substrate transporter"/>
    <property type="match status" value="1"/>
</dbReference>
<dbReference type="AlphaFoldDB" id="A0A4S9U4Y4"/>
<feature type="transmembrane region" description="Helical" evidence="7">
    <location>
        <begin position="317"/>
        <end position="341"/>
    </location>
</feature>
<keyword evidence="5 7" id="KW-0472">Membrane</keyword>
<name>A0A4S9U4Y4_AURPU</name>
<dbReference type="PANTHER" id="PTHR43791:SF27">
    <property type="entry name" value="TRANSPORTER, PUTATIVE (AFU_ORTHOLOGUE AFUA_2G15730)-RELATED"/>
    <property type="match status" value="1"/>
</dbReference>
<dbReference type="InterPro" id="IPR020846">
    <property type="entry name" value="MFS_dom"/>
</dbReference>
<dbReference type="InterPro" id="IPR011701">
    <property type="entry name" value="MFS"/>
</dbReference>
<feature type="transmembrane region" description="Helical" evidence="7">
    <location>
        <begin position="477"/>
        <end position="497"/>
    </location>
</feature>
<dbReference type="Pfam" id="PF07690">
    <property type="entry name" value="MFS_1"/>
    <property type="match status" value="1"/>
</dbReference>
<keyword evidence="3 7" id="KW-0812">Transmembrane</keyword>
<keyword evidence="4 7" id="KW-1133">Transmembrane helix</keyword>
<feature type="transmembrane region" description="Helical" evidence="7">
    <location>
        <begin position="119"/>
        <end position="138"/>
    </location>
</feature>
<feature type="transmembrane region" description="Helical" evidence="7">
    <location>
        <begin position="80"/>
        <end position="98"/>
    </location>
</feature>
<dbReference type="FunFam" id="1.20.1250.20:FF:000018">
    <property type="entry name" value="MFS transporter permease"/>
    <property type="match status" value="1"/>
</dbReference>
<dbReference type="Gene3D" id="1.20.1250.20">
    <property type="entry name" value="MFS general substrate transporter like domains"/>
    <property type="match status" value="2"/>
</dbReference>
<feature type="transmembrane region" description="Helical" evidence="7">
    <location>
        <begin position="379"/>
        <end position="399"/>
    </location>
</feature>
<dbReference type="GO" id="GO:0022857">
    <property type="term" value="F:transmembrane transporter activity"/>
    <property type="evidence" value="ECO:0007669"/>
    <property type="project" value="InterPro"/>
</dbReference>
<dbReference type="EMBL" id="QZBM01000003">
    <property type="protein sequence ID" value="THZ32994.1"/>
    <property type="molecule type" value="Genomic_DNA"/>
</dbReference>
<comment type="caution">
    <text evidence="9">The sequence shown here is derived from an EMBL/GenBank/DDBJ whole genome shotgun (WGS) entry which is preliminary data.</text>
</comment>
<evidence type="ECO:0000256" key="1">
    <source>
        <dbReference type="ARBA" id="ARBA00004141"/>
    </source>
</evidence>
<organism evidence="9 10">
    <name type="scientific">Aureobasidium pullulans</name>
    <name type="common">Black yeast</name>
    <name type="synonym">Pullularia pullulans</name>
    <dbReference type="NCBI Taxonomy" id="5580"/>
    <lineage>
        <taxon>Eukaryota</taxon>
        <taxon>Fungi</taxon>
        <taxon>Dikarya</taxon>
        <taxon>Ascomycota</taxon>
        <taxon>Pezizomycotina</taxon>
        <taxon>Dothideomycetes</taxon>
        <taxon>Dothideomycetidae</taxon>
        <taxon>Dothideales</taxon>
        <taxon>Saccotheciaceae</taxon>
        <taxon>Aureobasidium</taxon>
    </lineage>
</organism>
<dbReference type="Proteomes" id="UP000308005">
    <property type="component" value="Unassembled WGS sequence"/>
</dbReference>
<feature type="transmembrane region" description="Helical" evidence="7">
    <location>
        <begin position="411"/>
        <end position="433"/>
    </location>
</feature>
<dbReference type="PROSITE" id="PS50850">
    <property type="entry name" value="MFS"/>
    <property type="match status" value="1"/>
</dbReference>
<evidence type="ECO:0000313" key="9">
    <source>
        <dbReference type="EMBL" id="THZ32994.1"/>
    </source>
</evidence>
<dbReference type="PANTHER" id="PTHR43791">
    <property type="entry name" value="PERMEASE-RELATED"/>
    <property type="match status" value="1"/>
</dbReference>
<feature type="domain" description="Major facilitator superfamily (MFS) profile" evidence="8">
    <location>
        <begin position="80"/>
        <end position="499"/>
    </location>
</feature>
<feature type="compositionally biased region" description="Acidic residues" evidence="6">
    <location>
        <begin position="42"/>
        <end position="54"/>
    </location>
</feature>
<feature type="transmembrane region" description="Helical" evidence="7">
    <location>
        <begin position="175"/>
        <end position="196"/>
    </location>
</feature>
<dbReference type="FunFam" id="1.20.1250.20:FF:000013">
    <property type="entry name" value="MFS general substrate transporter"/>
    <property type="match status" value="1"/>
</dbReference>
<dbReference type="InterPro" id="IPR036259">
    <property type="entry name" value="MFS_trans_sf"/>
</dbReference>
<evidence type="ECO:0000256" key="5">
    <source>
        <dbReference type="ARBA" id="ARBA00023136"/>
    </source>
</evidence>
<accession>A0A4S9U4Y4</accession>
<dbReference type="GO" id="GO:0016020">
    <property type="term" value="C:membrane"/>
    <property type="evidence" value="ECO:0007669"/>
    <property type="project" value="UniProtKB-SubCell"/>
</dbReference>
<evidence type="ECO:0000259" key="8">
    <source>
        <dbReference type="PROSITE" id="PS50850"/>
    </source>
</evidence>
<feature type="transmembrane region" description="Helical" evidence="7">
    <location>
        <begin position="208"/>
        <end position="227"/>
    </location>
</feature>
<sequence>MVSQGLPLNHRPNYHAERKDDIQLDDLQSGHSPKSPNVPDNEKEEEYDDNDEDDKSSVQDWELFTPDEEKSLLRKLDTRLVLFLALLYMLSFLDRSNIGNARVAGMSKSLRLGPTQFEWLLTGFYISYICFEWMTLLYKVFPPHAYISICVLAWGCLASLQSVSTGFGTLLILRMLLGVSEAAFGPGVPFYLSFFYKRNELAFRTGLFISAAPLASSFASTLAFAIVKLGNHTAIDSWRLLFIIEGFPSILVAVWAWYVIPDSPSTAPWLSTREREIATLRLRKQESTSQTQVSGIGRKKRFDWSAVRRTLCDPKSYMTAGCFFSLNVAFSSMPVFAPIIIQNMGYSAVQAQGLAAPPHLFAFVVVLVTSIVSDRSQSRSIPIIIHALLAMVGYMLLALAPNMHLSTTAQYLCTFPITAGFFSAVTTVIVWTVNNQQSEEGRGSNVALLNIIGQLGPLVGTRLYPDSDAPSYTRGHAICAGFMALVALLATVLRVILTRANAASCAAQAITQDGAHRPLVASSASTAGDFEYIL</sequence>
<evidence type="ECO:0000256" key="6">
    <source>
        <dbReference type="SAM" id="MobiDB-lite"/>
    </source>
</evidence>
<protein>
    <submittedName>
        <fullName evidence="9">MFS general substrate transporter</fullName>
    </submittedName>
</protein>
<feature type="transmembrane region" description="Helical" evidence="7">
    <location>
        <begin position="144"/>
        <end position="163"/>
    </location>
</feature>
<feature type="region of interest" description="Disordered" evidence="6">
    <location>
        <begin position="1"/>
        <end position="59"/>
    </location>
</feature>
<evidence type="ECO:0000256" key="7">
    <source>
        <dbReference type="SAM" id="Phobius"/>
    </source>
</evidence>
<gene>
    <name evidence="9" type="ORF">D6C91_00257</name>
</gene>
<evidence type="ECO:0000313" key="10">
    <source>
        <dbReference type="Proteomes" id="UP000308005"/>
    </source>
</evidence>
<feature type="transmembrane region" description="Helical" evidence="7">
    <location>
        <begin position="239"/>
        <end position="260"/>
    </location>
</feature>